<comment type="catalytic activity">
    <reaction evidence="7">
        <text>myo-inositol(out) + H(+)(out) = myo-inositol(in) + H(+)(in)</text>
        <dbReference type="Rhea" id="RHEA:60364"/>
        <dbReference type="ChEBI" id="CHEBI:15378"/>
        <dbReference type="ChEBI" id="CHEBI:17268"/>
    </reaction>
</comment>
<feature type="transmembrane region" description="Helical" evidence="9">
    <location>
        <begin position="124"/>
        <end position="143"/>
    </location>
</feature>
<keyword evidence="6 9" id="KW-0472">Membrane</keyword>
<evidence type="ECO:0000256" key="4">
    <source>
        <dbReference type="ARBA" id="ARBA00022692"/>
    </source>
</evidence>
<dbReference type="GeneID" id="20375127"/>
<dbReference type="eggNOG" id="KOG0254">
    <property type="taxonomic scope" value="Eukaryota"/>
</dbReference>
<gene>
    <name evidence="11" type="ORF">J056_002175</name>
</gene>
<dbReference type="EMBL" id="KE007225">
    <property type="protein sequence ID" value="EOR04097.1"/>
    <property type="molecule type" value="Genomic_DNA"/>
</dbReference>
<dbReference type="PANTHER" id="PTHR48022:SF2">
    <property type="entry name" value="PLASTIDIC GLUCOSE TRANSPORTER 4"/>
    <property type="match status" value="1"/>
</dbReference>
<dbReference type="InterPro" id="IPR020846">
    <property type="entry name" value="MFS_dom"/>
</dbReference>
<dbReference type="InterPro" id="IPR050360">
    <property type="entry name" value="MFS_Sugar_Transporters"/>
</dbReference>
<dbReference type="SUPFAM" id="SSF103473">
    <property type="entry name" value="MFS general substrate transporter"/>
    <property type="match status" value="1"/>
</dbReference>
<dbReference type="Gene3D" id="1.20.1250.20">
    <property type="entry name" value="MFS general substrate transporter like domains"/>
    <property type="match status" value="2"/>
</dbReference>
<dbReference type="GO" id="GO:0005351">
    <property type="term" value="F:carbohydrate:proton symporter activity"/>
    <property type="evidence" value="ECO:0007669"/>
    <property type="project" value="TreeGrafter"/>
</dbReference>
<evidence type="ECO:0000259" key="10">
    <source>
        <dbReference type="PROSITE" id="PS50850"/>
    </source>
</evidence>
<evidence type="ECO:0000256" key="1">
    <source>
        <dbReference type="ARBA" id="ARBA00004141"/>
    </source>
</evidence>
<feature type="transmembrane region" description="Helical" evidence="9">
    <location>
        <begin position="522"/>
        <end position="542"/>
    </location>
</feature>
<evidence type="ECO:0000256" key="8">
    <source>
        <dbReference type="RuleBase" id="RU003346"/>
    </source>
</evidence>
<dbReference type="KEGG" id="wic:J056_002175"/>
<evidence type="ECO:0000256" key="9">
    <source>
        <dbReference type="SAM" id="Phobius"/>
    </source>
</evidence>
<dbReference type="RefSeq" id="XP_009266314.1">
    <property type="nucleotide sequence ID" value="XM_009268039.1"/>
</dbReference>
<evidence type="ECO:0000256" key="6">
    <source>
        <dbReference type="ARBA" id="ARBA00023136"/>
    </source>
</evidence>
<dbReference type="Pfam" id="PF00083">
    <property type="entry name" value="Sugar_tr"/>
    <property type="match status" value="1"/>
</dbReference>
<evidence type="ECO:0000256" key="3">
    <source>
        <dbReference type="ARBA" id="ARBA00022448"/>
    </source>
</evidence>
<comment type="similarity">
    <text evidence="2 8">Belongs to the major facilitator superfamily. Sugar transporter (TC 2.A.1.1) family.</text>
</comment>
<evidence type="ECO:0000313" key="12">
    <source>
        <dbReference type="Proteomes" id="UP000014064"/>
    </source>
</evidence>
<keyword evidence="3 8" id="KW-0813">Transport</keyword>
<dbReference type="PROSITE" id="PS50850">
    <property type="entry name" value="MFS"/>
    <property type="match status" value="1"/>
</dbReference>
<reference evidence="12" key="1">
    <citation type="journal article" date="2013" name="BMC Genomics">
        <title>Genome and transcriptome sequencing of the halophilic fungus Wallemia ichthyophaga: haloadaptations present and absent.</title>
        <authorList>
            <person name="Zajc J."/>
            <person name="Liu Y."/>
            <person name="Dai W."/>
            <person name="Yang Z."/>
            <person name="Hu J."/>
            <person name="Gostincar C."/>
            <person name="Gunde-Cimerman N."/>
        </authorList>
    </citation>
    <scope>NUCLEOTIDE SEQUENCE [LARGE SCALE GENOMIC DNA]</scope>
    <source>
        <strain evidence="12">EXF-994 / CBS 113033</strain>
    </source>
</reference>
<protein>
    <submittedName>
        <fullName evidence="11">Putative quinate permease</fullName>
    </submittedName>
</protein>
<dbReference type="PROSITE" id="PS00217">
    <property type="entry name" value="SUGAR_TRANSPORT_2"/>
    <property type="match status" value="1"/>
</dbReference>
<feature type="transmembrane region" description="Helical" evidence="9">
    <location>
        <begin position="355"/>
        <end position="376"/>
    </location>
</feature>
<dbReference type="PROSITE" id="PS00216">
    <property type="entry name" value="SUGAR_TRANSPORT_1"/>
    <property type="match status" value="1"/>
</dbReference>
<feature type="transmembrane region" description="Helical" evidence="9">
    <location>
        <begin position="454"/>
        <end position="478"/>
    </location>
</feature>
<dbReference type="InterPro" id="IPR036259">
    <property type="entry name" value="MFS_trans_sf"/>
</dbReference>
<feature type="transmembrane region" description="Helical" evidence="9">
    <location>
        <begin position="94"/>
        <end position="112"/>
    </location>
</feature>
<dbReference type="InterPro" id="IPR005829">
    <property type="entry name" value="Sugar_transporter_CS"/>
</dbReference>
<dbReference type="OrthoDB" id="8120565at2759"/>
<keyword evidence="5 9" id="KW-1133">Transmembrane helix</keyword>
<dbReference type="GO" id="GO:0016020">
    <property type="term" value="C:membrane"/>
    <property type="evidence" value="ECO:0007669"/>
    <property type="project" value="UniProtKB-SubCell"/>
</dbReference>
<dbReference type="InterPro" id="IPR003663">
    <property type="entry name" value="Sugar/inositol_transpt"/>
</dbReference>
<dbReference type="Proteomes" id="UP000014064">
    <property type="component" value="Unassembled WGS sequence"/>
</dbReference>
<evidence type="ECO:0000313" key="11">
    <source>
        <dbReference type="EMBL" id="EOR04097.1"/>
    </source>
</evidence>
<feature type="transmembrane region" description="Helical" evidence="9">
    <location>
        <begin position="396"/>
        <end position="414"/>
    </location>
</feature>
<feature type="transmembrane region" description="Helical" evidence="9">
    <location>
        <begin position="421"/>
        <end position="442"/>
    </location>
</feature>
<dbReference type="NCBIfam" id="TIGR00879">
    <property type="entry name" value="SP"/>
    <property type="match status" value="1"/>
</dbReference>
<evidence type="ECO:0000256" key="5">
    <source>
        <dbReference type="ARBA" id="ARBA00022989"/>
    </source>
</evidence>
<feature type="domain" description="Major facilitator superfamily (MFS) profile" evidence="10">
    <location>
        <begin position="53"/>
        <end position="545"/>
    </location>
</feature>
<feature type="transmembrane region" description="Helical" evidence="9">
    <location>
        <begin position="255"/>
        <end position="276"/>
    </location>
</feature>
<evidence type="ECO:0000256" key="2">
    <source>
        <dbReference type="ARBA" id="ARBA00010992"/>
    </source>
</evidence>
<feature type="transmembrane region" description="Helical" evidence="9">
    <location>
        <begin position="149"/>
        <end position="171"/>
    </location>
</feature>
<comment type="subcellular location">
    <subcellularLocation>
        <location evidence="1">Membrane</location>
        <topology evidence="1">Multi-pass membrane protein</topology>
    </subcellularLocation>
</comment>
<feature type="transmembrane region" description="Helical" evidence="9">
    <location>
        <begin position="490"/>
        <end position="510"/>
    </location>
</feature>
<dbReference type="PRINTS" id="PR00171">
    <property type="entry name" value="SUGRTRNSPORT"/>
</dbReference>
<dbReference type="AlphaFoldDB" id="R9APD9"/>
<name>R9APD9_WALI9</name>
<evidence type="ECO:0000256" key="7">
    <source>
        <dbReference type="ARBA" id="ARBA00049119"/>
    </source>
</evidence>
<sequence length="584" mass="63797">MNIFEKEKEKGTSETQHEDYIVEAEQEQAKNIDVAKGKSSIRGMFENPYVTFVSFTATLGGMIFGYDQGVVSNVLALESFKNDFRDVLDADKKGIFVASLLIAAIFGALIGGPAADNKHLGRKWFISLSLCIFVLGATIQTAAQSIAWLYGGRVVAGLAVGALTECIPMYISECTPTNLRGSLVCVQQLSITFGIMVSYWITYGTSFIGSKYCNPELGSKGQYTGEPNAGQKAPSFDPKHDLPSDGICRQSDASWIIPFAIQILPALVLWVALFFMPRSPRFLLSIGKEDEARATLAKLRRRDAQDQVLNAELTDVKAEVIFEARVKEQYPHKGAISKFSEPYKALFRAGNRKRLLCGALTMFLQQYLGGNAMIYYSPTILGQAGIQGTSSTMIGTGVYGIVNFVATIPIVLIVDKVGRKPLLIIGASGCLVCHLIVASLLASYNEQLPQDVGYAAVVFIFLFCVFNAISFSPIGWLLPSEIFPLSLRSTGVSITTAVTWASNMVIGLATPSMMEDMTSYGTFYFFGAWAALALVFSIFVLPETKGLTLEEMDKAFPGGNNSLQDKEMMEQVYQELGYDATLDR</sequence>
<dbReference type="PANTHER" id="PTHR48022">
    <property type="entry name" value="PLASTIDIC GLUCOSE TRANSPORTER 4"/>
    <property type="match status" value="1"/>
</dbReference>
<organism evidence="11 12">
    <name type="scientific">Wallemia ichthyophaga (strain EXF-994 / CBS 113033)</name>
    <dbReference type="NCBI Taxonomy" id="1299270"/>
    <lineage>
        <taxon>Eukaryota</taxon>
        <taxon>Fungi</taxon>
        <taxon>Dikarya</taxon>
        <taxon>Basidiomycota</taxon>
        <taxon>Wallemiomycotina</taxon>
        <taxon>Wallemiomycetes</taxon>
        <taxon>Wallemiales</taxon>
        <taxon>Wallemiaceae</taxon>
        <taxon>Wallemia</taxon>
    </lineage>
</organism>
<dbReference type="HOGENOM" id="CLU_001265_30_12_1"/>
<keyword evidence="4 9" id="KW-0812">Transmembrane</keyword>
<dbReference type="InterPro" id="IPR005828">
    <property type="entry name" value="MFS_sugar_transport-like"/>
</dbReference>
<feature type="transmembrane region" description="Helical" evidence="9">
    <location>
        <begin position="48"/>
        <end position="66"/>
    </location>
</feature>
<keyword evidence="12" id="KW-1185">Reference proteome</keyword>
<accession>R9APD9</accession>
<proteinExistence type="inferred from homology"/>
<dbReference type="OMA" id="YWIDYGT"/>
<feature type="transmembrane region" description="Helical" evidence="9">
    <location>
        <begin position="183"/>
        <end position="201"/>
    </location>
</feature>